<accession>A0A067M4L5</accession>
<dbReference type="Proteomes" id="UP000027195">
    <property type="component" value="Unassembled WGS sequence"/>
</dbReference>
<dbReference type="HOGENOM" id="CLU_1447445_0_0_1"/>
<dbReference type="EMBL" id="KL198067">
    <property type="protein sequence ID" value="KDQ10494.1"/>
    <property type="molecule type" value="Genomic_DNA"/>
</dbReference>
<dbReference type="AlphaFoldDB" id="A0A067M4L5"/>
<evidence type="ECO:0000313" key="3">
    <source>
        <dbReference type="Proteomes" id="UP000027195"/>
    </source>
</evidence>
<reference evidence="3" key="1">
    <citation type="journal article" date="2014" name="Proc. Natl. Acad. Sci. U.S.A.">
        <title>Extensive sampling of basidiomycete genomes demonstrates inadequacy of the white-rot/brown-rot paradigm for wood decay fungi.</title>
        <authorList>
            <person name="Riley R."/>
            <person name="Salamov A.A."/>
            <person name="Brown D.W."/>
            <person name="Nagy L.G."/>
            <person name="Floudas D."/>
            <person name="Held B.W."/>
            <person name="Levasseur A."/>
            <person name="Lombard V."/>
            <person name="Morin E."/>
            <person name="Otillar R."/>
            <person name="Lindquist E.A."/>
            <person name="Sun H."/>
            <person name="LaButti K.M."/>
            <person name="Schmutz J."/>
            <person name="Jabbour D."/>
            <person name="Luo H."/>
            <person name="Baker S.E."/>
            <person name="Pisabarro A.G."/>
            <person name="Walton J.D."/>
            <person name="Blanchette R.A."/>
            <person name="Henrissat B."/>
            <person name="Martin F."/>
            <person name="Cullen D."/>
            <person name="Hibbett D.S."/>
            <person name="Grigoriev I.V."/>
        </authorList>
    </citation>
    <scope>NUCLEOTIDE SEQUENCE [LARGE SCALE GENOMIC DNA]</scope>
    <source>
        <strain evidence="3">FD-172 SS1</strain>
    </source>
</reference>
<evidence type="ECO:0000313" key="2">
    <source>
        <dbReference type="EMBL" id="KDQ10494.1"/>
    </source>
</evidence>
<protein>
    <submittedName>
        <fullName evidence="2">Uncharacterized protein</fullName>
    </submittedName>
</protein>
<dbReference type="InParanoid" id="A0A067M4L5"/>
<proteinExistence type="predicted"/>
<feature type="region of interest" description="Disordered" evidence="1">
    <location>
        <begin position="60"/>
        <end position="87"/>
    </location>
</feature>
<sequence>MVDRYYSRGAENLSVVNMRMREVSLTNETMVTQMREKNERKCLALLALVARERMAQNLDDGAGEQLHADPKPKARKSDKRTETIDKELKADPQVLEAQAALDNAWSSFLDFFVPLARGYIKVQAKITKITSSTRLKDIHEHEGMLNVHPKGASATLLLLLTSVFRRSVHYAQPMLCTTSTPRLSVAQ</sequence>
<keyword evidence="3" id="KW-1185">Reference proteome</keyword>
<evidence type="ECO:0000256" key="1">
    <source>
        <dbReference type="SAM" id="MobiDB-lite"/>
    </source>
</evidence>
<gene>
    <name evidence="2" type="ORF">BOTBODRAFT_58045</name>
</gene>
<name>A0A067M4L5_BOTB1</name>
<organism evidence="2 3">
    <name type="scientific">Botryobasidium botryosum (strain FD-172 SS1)</name>
    <dbReference type="NCBI Taxonomy" id="930990"/>
    <lineage>
        <taxon>Eukaryota</taxon>
        <taxon>Fungi</taxon>
        <taxon>Dikarya</taxon>
        <taxon>Basidiomycota</taxon>
        <taxon>Agaricomycotina</taxon>
        <taxon>Agaricomycetes</taxon>
        <taxon>Cantharellales</taxon>
        <taxon>Botryobasidiaceae</taxon>
        <taxon>Botryobasidium</taxon>
    </lineage>
</organism>